<keyword evidence="5 8" id="KW-0812">Transmembrane</keyword>
<comment type="caution">
    <text evidence="9">The sequence shown here is derived from an EMBL/GenBank/DDBJ whole genome shotgun (WGS) entry which is preliminary data.</text>
</comment>
<keyword evidence="3" id="KW-0813">Transport</keyword>
<evidence type="ECO:0000256" key="7">
    <source>
        <dbReference type="ARBA" id="ARBA00023136"/>
    </source>
</evidence>
<protein>
    <submittedName>
        <fullName evidence="9">AI-2E family transporter</fullName>
    </submittedName>
</protein>
<comment type="similarity">
    <text evidence="2">Belongs to the autoinducer-2 exporter (AI-2E) (TC 2.A.86) family.</text>
</comment>
<dbReference type="Pfam" id="PF01594">
    <property type="entry name" value="AI-2E_transport"/>
    <property type="match status" value="1"/>
</dbReference>
<reference evidence="10" key="1">
    <citation type="journal article" date="2019" name="Int. J. Syst. Evol. Microbiol.">
        <title>The Global Catalogue of Microorganisms (GCM) 10K type strain sequencing project: providing services to taxonomists for standard genome sequencing and annotation.</title>
        <authorList>
            <consortium name="The Broad Institute Genomics Platform"/>
            <consortium name="The Broad Institute Genome Sequencing Center for Infectious Disease"/>
            <person name="Wu L."/>
            <person name="Ma J."/>
        </authorList>
    </citation>
    <scope>NUCLEOTIDE SEQUENCE [LARGE SCALE GENOMIC DNA]</scope>
    <source>
        <strain evidence="10">KCTC 52344</strain>
    </source>
</reference>
<proteinExistence type="inferred from homology"/>
<feature type="transmembrane region" description="Helical" evidence="8">
    <location>
        <begin position="268"/>
        <end position="288"/>
    </location>
</feature>
<accession>A0ABW5JHP1</accession>
<feature type="transmembrane region" description="Helical" evidence="8">
    <location>
        <begin position="63"/>
        <end position="84"/>
    </location>
</feature>
<gene>
    <name evidence="9" type="ORF">ACFSR2_24785</name>
</gene>
<dbReference type="Proteomes" id="UP001597510">
    <property type="component" value="Unassembled WGS sequence"/>
</dbReference>
<dbReference type="PANTHER" id="PTHR21716">
    <property type="entry name" value="TRANSMEMBRANE PROTEIN"/>
    <property type="match status" value="1"/>
</dbReference>
<evidence type="ECO:0000256" key="5">
    <source>
        <dbReference type="ARBA" id="ARBA00022692"/>
    </source>
</evidence>
<sequence length="370" mass="40779">MNSSSLKSPLYLKLAQIIMGLLAFFYILYIGQSIIIPFLLATIVGILLNPMVNFLSARGLNRIIAILLSILAGTIVIGGVLFFIGSQLVMFSDSFPQFKEKFDGFAQDAINWISQTFNLSKPKIQELIENAKNEGFKNGAMVVTKTLGAMGSVFTLAVLLPVYIFLILFYKPLLLEFIAMLFQDVKKNLVEEVLYETKTLIQSYLIGLLIETVIVAALISVGLLVLGIEYAILMGIIAAIMNLIPYIGNLIAMVFPITMALTTKEPSYAIWVIVLFSVVQFVDNNLIVPKIVASKVKVNALISIIVVLIGGALWGVAGMFLSIPLVAILKVIFDRIEELKPFGFLIGDNQPRVGKVIFSFKGMNKKNKEK</sequence>
<evidence type="ECO:0000256" key="3">
    <source>
        <dbReference type="ARBA" id="ARBA00022448"/>
    </source>
</evidence>
<evidence type="ECO:0000256" key="4">
    <source>
        <dbReference type="ARBA" id="ARBA00022475"/>
    </source>
</evidence>
<feature type="transmembrane region" description="Helical" evidence="8">
    <location>
        <begin position="147"/>
        <end position="170"/>
    </location>
</feature>
<organism evidence="9 10">
    <name type="scientific">Emticicia soli</name>
    <dbReference type="NCBI Taxonomy" id="2027878"/>
    <lineage>
        <taxon>Bacteria</taxon>
        <taxon>Pseudomonadati</taxon>
        <taxon>Bacteroidota</taxon>
        <taxon>Cytophagia</taxon>
        <taxon>Cytophagales</taxon>
        <taxon>Leadbetterellaceae</taxon>
        <taxon>Emticicia</taxon>
    </lineage>
</organism>
<feature type="transmembrane region" description="Helical" evidence="8">
    <location>
        <begin position="204"/>
        <end position="226"/>
    </location>
</feature>
<evidence type="ECO:0000256" key="1">
    <source>
        <dbReference type="ARBA" id="ARBA00004651"/>
    </source>
</evidence>
<dbReference type="EMBL" id="JBHULC010000043">
    <property type="protein sequence ID" value="MFD2524135.1"/>
    <property type="molecule type" value="Genomic_DNA"/>
</dbReference>
<feature type="transmembrane region" description="Helical" evidence="8">
    <location>
        <begin position="232"/>
        <end position="256"/>
    </location>
</feature>
<evidence type="ECO:0000313" key="9">
    <source>
        <dbReference type="EMBL" id="MFD2524135.1"/>
    </source>
</evidence>
<keyword evidence="4" id="KW-1003">Cell membrane</keyword>
<evidence type="ECO:0000256" key="8">
    <source>
        <dbReference type="SAM" id="Phobius"/>
    </source>
</evidence>
<dbReference type="PANTHER" id="PTHR21716:SF53">
    <property type="entry name" value="PERMEASE PERM-RELATED"/>
    <property type="match status" value="1"/>
</dbReference>
<keyword evidence="7 8" id="KW-0472">Membrane</keyword>
<keyword evidence="10" id="KW-1185">Reference proteome</keyword>
<dbReference type="InterPro" id="IPR002549">
    <property type="entry name" value="AI-2E-like"/>
</dbReference>
<feature type="transmembrane region" description="Helical" evidence="8">
    <location>
        <begin position="300"/>
        <end position="333"/>
    </location>
</feature>
<comment type="subcellular location">
    <subcellularLocation>
        <location evidence="1">Cell membrane</location>
        <topology evidence="1">Multi-pass membrane protein</topology>
    </subcellularLocation>
</comment>
<evidence type="ECO:0000256" key="2">
    <source>
        <dbReference type="ARBA" id="ARBA00009773"/>
    </source>
</evidence>
<evidence type="ECO:0000256" key="6">
    <source>
        <dbReference type="ARBA" id="ARBA00022989"/>
    </source>
</evidence>
<dbReference type="RefSeq" id="WP_340239985.1">
    <property type="nucleotide sequence ID" value="NZ_JBBEWC010000017.1"/>
</dbReference>
<name>A0ABW5JHP1_9BACT</name>
<evidence type="ECO:0000313" key="10">
    <source>
        <dbReference type="Proteomes" id="UP001597510"/>
    </source>
</evidence>
<keyword evidence="6 8" id="KW-1133">Transmembrane helix</keyword>